<feature type="domain" description="Phosphoribosyltransferase" evidence="1">
    <location>
        <begin position="43"/>
        <end position="189"/>
    </location>
</feature>
<organism evidence="2 3">
    <name type="scientific">Moritella viscosa</name>
    <dbReference type="NCBI Taxonomy" id="80854"/>
    <lineage>
        <taxon>Bacteria</taxon>
        <taxon>Pseudomonadati</taxon>
        <taxon>Pseudomonadota</taxon>
        <taxon>Gammaproteobacteria</taxon>
        <taxon>Alteromonadales</taxon>
        <taxon>Moritellaceae</taxon>
        <taxon>Moritella</taxon>
    </lineage>
</organism>
<dbReference type="RefSeq" id="WP_075518146.1">
    <property type="nucleotide sequence ID" value="NZ_FPLD01000051.1"/>
</dbReference>
<dbReference type="Pfam" id="PF14681">
    <property type="entry name" value="UPRTase"/>
    <property type="match status" value="1"/>
</dbReference>
<dbReference type="InterPro" id="IPR000836">
    <property type="entry name" value="PRTase_dom"/>
</dbReference>
<sequence>MSVFVLDKDSNCKIEVFPLVEICKSSSMVMGKELRKAHYQLGEMISTEINNSSNSKEYAVLILMRAGLCYGSGIADQLEELGASVTIIFINDDSISAEDLEVISGKEIIIVDAVINSGKSIFTLLSQLPENTKNSLKLATTVIPSSSVGLFDDFKLFTVRTSENRYEGAKVNNISNGKGPDTGDRLFNTY</sequence>
<evidence type="ECO:0000313" key="2">
    <source>
        <dbReference type="EMBL" id="SGY95034.1"/>
    </source>
</evidence>
<protein>
    <submittedName>
        <fullName evidence="2">Phosphoribosyl transferase domain protein</fullName>
    </submittedName>
</protein>
<keyword evidence="2" id="KW-0808">Transferase</keyword>
<name>A0A1K9ZI32_9GAMM</name>
<dbReference type="OrthoDB" id="5866207at2"/>
<dbReference type="EMBL" id="FPLD01000051">
    <property type="protein sequence ID" value="SGY95034.1"/>
    <property type="molecule type" value="Genomic_DNA"/>
</dbReference>
<accession>A0A1K9ZI32</accession>
<dbReference type="Gene3D" id="3.40.50.2020">
    <property type="match status" value="1"/>
</dbReference>
<dbReference type="Proteomes" id="UP000183794">
    <property type="component" value="Unassembled WGS sequence"/>
</dbReference>
<gene>
    <name evidence="2" type="ORF">NVI5450_1660</name>
</gene>
<proteinExistence type="predicted"/>
<dbReference type="GO" id="GO:0016740">
    <property type="term" value="F:transferase activity"/>
    <property type="evidence" value="ECO:0007669"/>
    <property type="project" value="UniProtKB-KW"/>
</dbReference>
<reference evidence="2 3" key="1">
    <citation type="submission" date="2016-11" db="EMBL/GenBank/DDBJ databases">
        <authorList>
            <person name="Jaros S."/>
            <person name="Januszkiewicz K."/>
            <person name="Wedrychowicz H."/>
        </authorList>
    </citation>
    <scope>NUCLEOTIDE SEQUENCE [LARGE SCALE GENOMIC DNA]</scope>
    <source>
        <strain evidence="2">NVI 5450</strain>
    </source>
</reference>
<dbReference type="InterPro" id="IPR029057">
    <property type="entry name" value="PRTase-like"/>
</dbReference>
<evidence type="ECO:0000259" key="1">
    <source>
        <dbReference type="Pfam" id="PF14681"/>
    </source>
</evidence>
<dbReference type="SUPFAM" id="SSF53271">
    <property type="entry name" value="PRTase-like"/>
    <property type="match status" value="1"/>
</dbReference>
<evidence type="ECO:0000313" key="3">
    <source>
        <dbReference type="Proteomes" id="UP000183794"/>
    </source>
</evidence>
<dbReference type="AlphaFoldDB" id="A0A1K9ZI32"/>